<reference evidence="2 3" key="1">
    <citation type="submission" date="2021-01" db="EMBL/GenBank/DDBJ databases">
        <title>Genomic Encyclopedia of Type Strains, Phase IV (KMG-IV): sequencing the most valuable type-strain genomes for metagenomic binning, comparative biology and taxonomic classification.</title>
        <authorList>
            <person name="Goeker M."/>
        </authorList>
    </citation>
    <scope>NUCLEOTIDE SEQUENCE [LARGE SCALE GENOMIC DNA]</scope>
    <source>
        <strain evidence="2 3">DSM 25879</strain>
    </source>
</reference>
<evidence type="ECO:0000313" key="2">
    <source>
        <dbReference type="EMBL" id="MBM7619668.1"/>
    </source>
</evidence>
<sequence>MNKNSILVFCFIMISSLLFACSTKEIIRIATPIDEKGVEGVTFYSEVTDQEKISQLRTVVENLERIENPKSESELADVFFTLDKPEENYSEIGAYIWYKDDGTATLKRNENNYYHVTKEQVDILKDILS</sequence>
<gene>
    <name evidence="2" type="ORF">JOC95_001520</name>
</gene>
<feature type="chain" id="PRO_5046345974" description="Lipoprotein" evidence="1">
    <location>
        <begin position="21"/>
        <end position="129"/>
    </location>
</feature>
<dbReference type="Proteomes" id="UP000737402">
    <property type="component" value="Unassembled WGS sequence"/>
</dbReference>
<feature type="signal peptide" evidence="1">
    <location>
        <begin position="1"/>
        <end position="20"/>
    </location>
</feature>
<organism evidence="2 3">
    <name type="scientific">Sutcliffiella tianshenii</name>
    <dbReference type="NCBI Taxonomy" id="1463404"/>
    <lineage>
        <taxon>Bacteria</taxon>
        <taxon>Bacillati</taxon>
        <taxon>Bacillota</taxon>
        <taxon>Bacilli</taxon>
        <taxon>Bacillales</taxon>
        <taxon>Bacillaceae</taxon>
        <taxon>Sutcliffiella</taxon>
    </lineage>
</organism>
<dbReference type="EMBL" id="JAFBED010000003">
    <property type="protein sequence ID" value="MBM7619668.1"/>
    <property type="molecule type" value="Genomic_DNA"/>
</dbReference>
<accession>A0ABS2NYC8</accession>
<evidence type="ECO:0000256" key="1">
    <source>
        <dbReference type="SAM" id="SignalP"/>
    </source>
</evidence>
<keyword evidence="3" id="KW-1185">Reference proteome</keyword>
<proteinExistence type="predicted"/>
<protein>
    <recommendedName>
        <fullName evidence="4">Lipoprotein</fullName>
    </recommendedName>
</protein>
<dbReference type="PROSITE" id="PS51257">
    <property type="entry name" value="PROKAR_LIPOPROTEIN"/>
    <property type="match status" value="1"/>
</dbReference>
<dbReference type="RefSeq" id="WP_204414849.1">
    <property type="nucleotide sequence ID" value="NZ_JAFBED010000003.1"/>
</dbReference>
<name>A0ABS2NYC8_9BACI</name>
<evidence type="ECO:0008006" key="4">
    <source>
        <dbReference type="Google" id="ProtNLM"/>
    </source>
</evidence>
<evidence type="ECO:0000313" key="3">
    <source>
        <dbReference type="Proteomes" id="UP000737402"/>
    </source>
</evidence>
<comment type="caution">
    <text evidence="2">The sequence shown here is derived from an EMBL/GenBank/DDBJ whole genome shotgun (WGS) entry which is preliminary data.</text>
</comment>
<keyword evidence="1" id="KW-0732">Signal</keyword>